<protein>
    <recommendedName>
        <fullName evidence="4">Excalibur calcium-binding domain-containing protein</fullName>
    </recommendedName>
</protein>
<reference evidence="2" key="2">
    <citation type="submission" date="2020-09" db="EMBL/GenBank/DDBJ databases">
        <authorList>
            <person name="Sun Q."/>
            <person name="Zhou Y."/>
        </authorList>
    </citation>
    <scope>NUCLEOTIDE SEQUENCE</scope>
    <source>
        <strain evidence="2">CGMCC 4.7278</strain>
    </source>
</reference>
<feature type="compositionally biased region" description="Basic and acidic residues" evidence="1">
    <location>
        <begin position="34"/>
        <end position="46"/>
    </location>
</feature>
<proteinExistence type="predicted"/>
<organism evidence="2 3">
    <name type="scientific">Nocardia camponoti</name>
    <dbReference type="NCBI Taxonomy" id="1616106"/>
    <lineage>
        <taxon>Bacteria</taxon>
        <taxon>Bacillati</taxon>
        <taxon>Actinomycetota</taxon>
        <taxon>Actinomycetes</taxon>
        <taxon>Mycobacteriales</taxon>
        <taxon>Nocardiaceae</taxon>
        <taxon>Nocardia</taxon>
    </lineage>
</organism>
<evidence type="ECO:0008006" key="4">
    <source>
        <dbReference type="Google" id="ProtNLM"/>
    </source>
</evidence>
<evidence type="ECO:0000313" key="2">
    <source>
        <dbReference type="EMBL" id="GGK37647.1"/>
    </source>
</evidence>
<dbReference type="AlphaFoldDB" id="A0A917V497"/>
<dbReference type="Proteomes" id="UP000612956">
    <property type="component" value="Unassembled WGS sequence"/>
</dbReference>
<keyword evidence="3" id="KW-1185">Reference proteome</keyword>
<accession>A0A917V497</accession>
<evidence type="ECO:0000256" key="1">
    <source>
        <dbReference type="SAM" id="MobiDB-lite"/>
    </source>
</evidence>
<comment type="caution">
    <text evidence="2">The sequence shown here is derived from an EMBL/GenBank/DDBJ whole genome shotgun (WGS) entry which is preliminary data.</text>
</comment>
<gene>
    <name evidence="2" type="ORF">GCM10011591_06590</name>
</gene>
<dbReference type="EMBL" id="BMMW01000001">
    <property type="protein sequence ID" value="GGK37647.1"/>
    <property type="molecule type" value="Genomic_DNA"/>
</dbReference>
<name>A0A917V497_9NOCA</name>
<feature type="region of interest" description="Disordered" evidence="1">
    <location>
        <begin position="1"/>
        <end position="47"/>
    </location>
</feature>
<sequence length="116" mass="12528">MVMLGDAEQAAFAQPTKPVPGQPDPHILPFAEKPNGEKKGPGDKNKKVTFPVSVDGCDHRYGTAGQCVPWTFPAGIKDKERCDWLGKRGLASLKLVGEDRLNLDRNRDGIACGKGD</sequence>
<reference evidence="2" key="1">
    <citation type="journal article" date="2014" name="Int. J. Syst. Evol. Microbiol.">
        <title>Complete genome sequence of Corynebacterium casei LMG S-19264T (=DSM 44701T), isolated from a smear-ripened cheese.</title>
        <authorList>
            <consortium name="US DOE Joint Genome Institute (JGI-PGF)"/>
            <person name="Walter F."/>
            <person name="Albersmeier A."/>
            <person name="Kalinowski J."/>
            <person name="Ruckert C."/>
        </authorList>
    </citation>
    <scope>NUCLEOTIDE SEQUENCE</scope>
    <source>
        <strain evidence="2">CGMCC 4.7278</strain>
    </source>
</reference>
<evidence type="ECO:0000313" key="3">
    <source>
        <dbReference type="Proteomes" id="UP000612956"/>
    </source>
</evidence>